<proteinExistence type="inferred from homology"/>
<evidence type="ECO:0000256" key="5">
    <source>
        <dbReference type="ARBA" id="ARBA00022801"/>
    </source>
</evidence>
<dbReference type="InterPro" id="IPR010496">
    <property type="entry name" value="AL/BT2_dom"/>
</dbReference>
<dbReference type="Gene3D" id="2.60.40.1180">
    <property type="entry name" value="Golgi alpha-mannosidase II"/>
    <property type="match status" value="1"/>
</dbReference>
<comment type="caution">
    <text evidence="8">The sequence shown here is derived from an EMBL/GenBank/DDBJ whole genome shotgun (WGS) entry which is preliminary data.</text>
</comment>
<evidence type="ECO:0000313" key="9">
    <source>
        <dbReference type="Proteomes" id="UP000651085"/>
    </source>
</evidence>
<evidence type="ECO:0000256" key="2">
    <source>
        <dbReference type="ARBA" id="ARBA00007186"/>
    </source>
</evidence>
<evidence type="ECO:0000256" key="1">
    <source>
        <dbReference type="ARBA" id="ARBA00001462"/>
    </source>
</evidence>
<dbReference type="GO" id="GO:0046556">
    <property type="term" value="F:alpha-L-arabinofuranosidase activity"/>
    <property type="evidence" value="ECO:0007669"/>
    <property type="project" value="UniProtKB-EC"/>
</dbReference>
<organism evidence="8 9">
    <name type="scientific">Jilunia laotingensis</name>
    <dbReference type="NCBI Taxonomy" id="2763675"/>
    <lineage>
        <taxon>Bacteria</taxon>
        <taxon>Pseudomonadati</taxon>
        <taxon>Bacteroidota</taxon>
        <taxon>Bacteroidia</taxon>
        <taxon>Bacteroidales</taxon>
        <taxon>Bacteroidaceae</taxon>
        <taxon>Jilunia</taxon>
    </lineage>
</organism>
<dbReference type="Pfam" id="PF06439">
    <property type="entry name" value="3keto-disac_hyd"/>
    <property type="match status" value="1"/>
</dbReference>
<keyword evidence="5" id="KW-0378">Hydrolase</keyword>
<dbReference type="SUPFAM" id="SSF49785">
    <property type="entry name" value="Galactose-binding domain-like"/>
    <property type="match status" value="1"/>
</dbReference>
<dbReference type="Gene3D" id="2.60.120.560">
    <property type="entry name" value="Exo-inulinase, domain 1"/>
    <property type="match status" value="1"/>
</dbReference>
<dbReference type="InterPro" id="IPR010720">
    <property type="entry name" value="Alpha-L-AF_C"/>
</dbReference>
<dbReference type="Gene3D" id="3.20.20.80">
    <property type="entry name" value="Glycosidases"/>
    <property type="match status" value="1"/>
</dbReference>
<dbReference type="SMART" id="SM00813">
    <property type="entry name" value="Alpha-L-AF_C"/>
    <property type="match status" value="1"/>
</dbReference>
<dbReference type="PANTHER" id="PTHR31776:SF0">
    <property type="entry name" value="ALPHA-L-ARABINOFURANOSIDASE 1"/>
    <property type="match status" value="1"/>
</dbReference>
<dbReference type="EC" id="3.2.1.55" evidence="3"/>
<dbReference type="PANTHER" id="PTHR31776">
    <property type="entry name" value="ALPHA-L-ARABINOFURANOSIDASE 1"/>
    <property type="match status" value="1"/>
</dbReference>
<dbReference type="SUPFAM" id="SSF51445">
    <property type="entry name" value="(Trans)glycosidases"/>
    <property type="match status" value="1"/>
</dbReference>
<protein>
    <recommendedName>
        <fullName evidence="3">non-reducing end alpha-L-arabinofuranosidase</fullName>
        <ecNumber evidence="3">3.2.1.55</ecNumber>
    </recommendedName>
</protein>
<gene>
    <name evidence="8" type="ORF">H8744_17845</name>
</gene>
<dbReference type="InterPro" id="IPR051563">
    <property type="entry name" value="Glycosyl_Hydrolase_51"/>
</dbReference>
<dbReference type="Pfam" id="PF02018">
    <property type="entry name" value="CBM_4_9"/>
    <property type="match status" value="1"/>
</dbReference>
<comment type="similarity">
    <text evidence="2">Belongs to the glycosyl hydrolase 51 family.</text>
</comment>
<dbReference type="InterPro" id="IPR008979">
    <property type="entry name" value="Galactose-bd-like_sf"/>
</dbReference>
<dbReference type="AlphaFoldDB" id="A0A926F5H8"/>
<dbReference type="InterPro" id="IPR003305">
    <property type="entry name" value="CenC_carb-bd"/>
</dbReference>
<dbReference type="Proteomes" id="UP000651085">
    <property type="component" value="Unassembled WGS sequence"/>
</dbReference>
<accession>A0A926F5H8</accession>
<dbReference type="SUPFAM" id="SSF51011">
    <property type="entry name" value="Glycosyl hydrolase domain"/>
    <property type="match status" value="1"/>
</dbReference>
<dbReference type="Pfam" id="PF22848">
    <property type="entry name" value="ASD1_dom"/>
    <property type="match status" value="1"/>
</dbReference>
<sequence length="799" mass="89533">MIATLGSSGLASAQNATARIDIDASRIENTIPATLYGSCMEDVNHEIYGGLYNQRIFGESFEEPAGSPDLVGFSRYDGYWTAKKGILHVDRCGGAKLVFDEAVISDGYIETEIKFDNAKGVNAGILVRVSEPATGGHSFNGYEISIGNNGKSCLLGKLRHNFEMLKEAKADFDPLKWNKLAVRTTGSRIEVMINGKTVIDYDDVVNPILSGNPGIRIWDSDTSYRNFFYEINGQKTAIPFEAVPSPMVSSMWDAIETGSAKASFAQDTKQAYNSKCSQIIQKKSGTGQVGIANRGLNKWGIGIKQGQKYTGDLYLKGAYNGMVKVALQSADGSKEYAVCDLTGITNKWRRFSFDLIADATDTNARFALYMEGNGKLWVDQVTLMGTGSDLFHGLPFRNDIGQAMVDQGLTFLRYGGSMVNVPDYKFKNMIGDRAKRPQYKGNWYPYSTNGFGIEEFLQFCEAAGFVPSFAVNVGETAQDMADMIEYLNGPVTSEWGKKRAEAGHPEPYNVKYIEIGNEEVIWGDIRKDYEKYIQDFNRIYDAIKSKDPNVEFISAAWWRPDSPENMKMVFDALDGKASYWDYHPWADDNHLGSHVEGELREMKDYFLKWNPATKMKCALFEENGLTHDMRRALGHVTIQNAARRMGDFMLTTCAANALEPYMQNDNGWNQGQIFFTPSLVWGMPPFYAKQMAAGHHKPFRVFTATEGDLDVTAATDERKNEVVVHVSNVHDRTIKTAINLKGFENPSKIKVIFLAGDKKEKNTPEQPERIVPQEKMLYHTNDLKYEFPANSYTILIYQK</sequence>
<keyword evidence="6" id="KW-0325">Glycoprotein</keyword>
<dbReference type="Pfam" id="PF06964">
    <property type="entry name" value="Alpha-L-AF_C"/>
    <property type="match status" value="1"/>
</dbReference>
<dbReference type="InterPro" id="IPR017853">
    <property type="entry name" value="GH"/>
</dbReference>
<dbReference type="GO" id="GO:0046373">
    <property type="term" value="P:L-arabinose metabolic process"/>
    <property type="evidence" value="ECO:0007669"/>
    <property type="project" value="InterPro"/>
</dbReference>
<evidence type="ECO:0000256" key="3">
    <source>
        <dbReference type="ARBA" id="ARBA00012670"/>
    </source>
</evidence>
<evidence type="ECO:0000256" key="6">
    <source>
        <dbReference type="ARBA" id="ARBA00023180"/>
    </source>
</evidence>
<name>A0A926F5H8_9BACT</name>
<dbReference type="InterPro" id="IPR055235">
    <property type="entry name" value="ASD1_cat"/>
</dbReference>
<comment type="catalytic activity">
    <reaction evidence="1">
        <text>Hydrolysis of terminal non-reducing alpha-L-arabinofuranoside residues in alpha-L-arabinosides.</text>
        <dbReference type="EC" id="3.2.1.55"/>
    </reaction>
</comment>
<dbReference type="EMBL" id="JACRTF010000001">
    <property type="protein sequence ID" value="MBC8595076.1"/>
    <property type="molecule type" value="Genomic_DNA"/>
</dbReference>
<keyword evidence="9" id="KW-1185">Reference proteome</keyword>
<dbReference type="InterPro" id="IPR013780">
    <property type="entry name" value="Glyco_hydro_b"/>
</dbReference>
<evidence type="ECO:0000256" key="4">
    <source>
        <dbReference type="ARBA" id="ARBA00022729"/>
    </source>
</evidence>
<feature type="domain" description="Alpha-L-arabinofuranosidase C-terminal" evidence="7">
    <location>
        <begin position="621"/>
        <end position="791"/>
    </location>
</feature>
<reference evidence="8" key="1">
    <citation type="submission" date="2020-08" db="EMBL/GenBank/DDBJ databases">
        <title>Genome public.</title>
        <authorList>
            <person name="Liu C."/>
            <person name="Sun Q."/>
        </authorList>
    </citation>
    <scope>NUCLEOTIDE SEQUENCE</scope>
    <source>
        <strain evidence="8">N12</strain>
    </source>
</reference>
<evidence type="ECO:0000313" key="8">
    <source>
        <dbReference type="EMBL" id="MBC8595076.1"/>
    </source>
</evidence>
<keyword evidence="4" id="KW-0732">Signal</keyword>
<evidence type="ECO:0000259" key="7">
    <source>
        <dbReference type="SMART" id="SM00813"/>
    </source>
</evidence>